<evidence type="ECO:0000256" key="2">
    <source>
        <dbReference type="ARBA" id="ARBA00023235"/>
    </source>
</evidence>
<dbReference type="PROSITE" id="PS00924">
    <property type="entry name" value="ASP_GLU_RACEMASE_2"/>
    <property type="match status" value="1"/>
</dbReference>
<dbReference type="AlphaFoldDB" id="A0A1G6YT65"/>
<dbReference type="SUPFAM" id="SSF53681">
    <property type="entry name" value="Aspartate/glutamate racemase"/>
    <property type="match status" value="2"/>
</dbReference>
<dbReference type="EMBL" id="FNAF01000010">
    <property type="protein sequence ID" value="SDD92736.1"/>
    <property type="molecule type" value="Genomic_DNA"/>
</dbReference>
<dbReference type="PROSITE" id="PS00923">
    <property type="entry name" value="ASP_GLU_RACEMASE_1"/>
    <property type="match status" value="1"/>
</dbReference>
<organism evidence="3 4">
    <name type="scientific">Peptococcus niger</name>
    <dbReference type="NCBI Taxonomy" id="2741"/>
    <lineage>
        <taxon>Bacteria</taxon>
        <taxon>Bacillati</taxon>
        <taxon>Bacillota</taxon>
        <taxon>Clostridia</taxon>
        <taxon>Eubacteriales</taxon>
        <taxon>Peptococcaceae</taxon>
        <taxon>Peptococcus</taxon>
    </lineage>
</organism>
<dbReference type="PANTHER" id="PTHR21198">
    <property type="entry name" value="GLUTAMATE RACEMASE"/>
    <property type="match status" value="1"/>
</dbReference>
<proteinExistence type="inferred from homology"/>
<reference evidence="3 4" key="1">
    <citation type="submission" date="2016-10" db="EMBL/GenBank/DDBJ databases">
        <authorList>
            <person name="de Groot N.N."/>
        </authorList>
    </citation>
    <scope>NUCLEOTIDE SEQUENCE [LARGE SCALE GENOMIC DNA]</scope>
    <source>
        <strain evidence="3 4">DSM 20475</strain>
    </source>
</reference>
<dbReference type="PANTHER" id="PTHR21198:SF7">
    <property type="entry name" value="ASPARTATE-GLUTAMATE RACEMASE FAMILY"/>
    <property type="match status" value="1"/>
</dbReference>
<evidence type="ECO:0000313" key="3">
    <source>
        <dbReference type="EMBL" id="SDD92736.1"/>
    </source>
</evidence>
<keyword evidence="2" id="KW-0413">Isomerase</keyword>
<gene>
    <name evidence="3" type="ORF">SAMN04489866_11049</name>
</gene>
<dbReference type="InterPro" id="IPR001920">
    <property type="entry name" value="Asp/Glu_race"/>
</dbReference>
<evidence type="ECO:0000256" key="1">
    <source>
        <dbReference type="ARBA" id="ARBA00007847"/>
    </source>
</evidence>
<dbReference type="InterPro" id="IPR004380">
    <property type="entry name" value="Asp_race"/>
</dbReference>
<dbReference type="InterPro" id="IPR018187">
    <property type="entry name" value="Asp/Glu_racemase_AS_1"/>
</dbReference>
<dbReference type="OrthoDB" id="9803739at2"/>
<dbReference type="Gene3D" id="3.40.50.1860">
    <property type="match status" value="2"/>
</dbReference>
<name>A0A1G6YT65_PEPNI</name>
<dbReference type="GO" id="GO:0047661">
    <property type="term" value="F:amino-acid racemase activity"/>
    <property type="evidence" value="ECO:0007669"/>
    <property type="project" value="InterPro"/>
</dbReference>
<sequence>MRDAVGVIGGLGPAATAYFMERVIDFTEADCDQAHINMLIFNHCTIGDRTAYISGASDKDPLPLMIEDAHELAAQGCRFIVIPCNTAHYFYEDIQSAVDIPVVNIVRETLRYAACAAKAPLCIGIMATDGTIMTQSYQKAAEETGCSWVTASPEMQAKLMHIIYDGIKAGRPVSLAEFEEVADHLRSKGATCLILGCTELSVLKHDLQLPDEDVIDSIDVLALETVRRSGKPMTAAALNVKGVNCR</sequence>
<dbReference type="Pfam" id="PF01177">
    <property type="entry name" value="Asp_Glu_race"/>
    <property type="match status" value="1"/>
</dbReference>
<dbReference type="NCBIfam" id="TIGR00035">
    <property type="entry name" value="asp_race"/>
    <property type="match status" value="1"/>
</dbReference>
<dbReference type="STRING" id="2741.SAMN04489866_11049"/>
<comment type="similarity">
    <text evidence="1">Belongs to the aspartate/glutamate racemases family.</text>
</comment>
<keyword evidence="4" id="KW-1185">Reference proteome</keyword>
<dbReference type="InterPro" id="IPR015942">
    <property type="entry name" value="Asp/Glu/hydantoin_racemase"/>
</dbReference>
<dbReference type="Proteomes" id="UP000198995">
    <property type="component" value="Unassembled WGS sequence"/>
</dbReference>
<evidence type="ECO:0000313" key="4">
    <source>
        <dbReference type="Proteomes" id="UP000198995"/>
    </source>
</evidence>
<dbReference type="InterPro" id="IPR033134">
    <property type="entry name" value="Asp/Glu_racemase_AS_2"/>
</dbReference>
<accession>A0A1G6YT65</accession>
<dbReference type="RefSeq" id="WP_091792145.1">
    <property type="nucleotide sequence ID" value="NZ_FNAF01000010.1"/>
</dbReference>
<protein>
    <submittedName>
        <fullName evidence="3">Aspartate racemase</fullName>
    </submittedName>
</protein>